<feature type="transmembrane region" description="Helical" evidence="1">
    <location>
        <begin position="72"/>
        <end position="98"/>
    </location>
</feature>
<dbReference type="AlphaFoldDB" id="A0A1F6EQX4"/>
<name>A0A1F6EQX4_9BACT</name>
<evidence type="ECO:0000256" key="1">
    <source>
        <dbReference type="SAM" id="Phobius"/>
    </source>
</evidence>
<dbReference type="Proteomes" id="UP000178587">
    <property type="component" value="Unassembled WGS sequence"/>
</dbReference>
<gene>
    <name evidence="2" type="ORF">A3A34_00015</name>
</gene>
<accession>A0A1F6EQX4</accession>
<dbReference type="STRING" id="1798507.A3A34_00015"/>
<comment type="caution">
    <text evidence="2">The sequence shown here is derived from an EMBL/GenBank/DDBJ whole genome shotgun (WGS) entry which is preliminary data.</text>
</comment>
<keyword evidence="1" id="KW-1133">Transmembrane helix</keyword>
<keyword evidence="1" id="KW-0472">Membrane</keyword>
<protein>
    <submittedName>
        <fullName evidence="2">Uncharacterized protein</fullName>
    </submittedName>
</protein>
<dbReference type="EMBL" id="MFLU01000006">
    <property type="protein sequence ID" value="OGG76023.1"/>
    <property type="molecule type" value="Genomic_DNA"/>
</dbReference>
<proteinExistence type="predicted"/>
<reference evidence="2 3" key="1">
    <citation type="journal article" date="2016" name="Nat. Commun.">
        <title>Thousands of microbial genomes shed light on interconnected biogeochemical processes in an aquifer system.</title>
        <authorList>
            <person name="Anantharaman K."/>
            <person name="Brown C.T."/>
            <person name="Hug L.A."/>
            <person name="Sharon I."/>
            <person name="Castelle C.J."/>
            <person name="Probst A.J."/>
            <person name="Thomas B.C."/>
            <person name="Singh A."/>
            <person name="Wilkins M.J."/>
            <person name="Karaoz U."/>
            <person name="Brodie E.L."/>
            <person name="Williams K.H."/>
            <person name="Hubbard S.S."/>
            <person name="Banfield J.F."/>
        </authorList>
    </citation>
    <scope>NUCLEOTIDE SEQUENCE [LARGE SCALE GENOMIC DNA]</scope>
</reference>
<keyword evidence="1" id="KW-0812">Transmembrane</keyword>
<organism evidence="2 3">
    <name type="scientific">Candidatus Kaiserbacteria bacterium RIFCSPLOWO2_01_FULL_50_24</name>
    <dbReference type="NCBI Taxonomy" id="1798507"/>
    <lineage>
        <taxon>Bacteria</taxon>
        <taxon>Candidatus Kaiseribacteriota</taxon>
    </lineage>
</organism>
<sequence length="230" mass="26415">MGGDITFGEAFASVFEGLGDLLFRFIPAAITTIAKDYSAVVERPALIEPVPAPEFIEIVERGSAPEIYDTLFSFWVVFVPVSVFVSLLFLTLIIYCVIRIQHIRHFERVALYSKAKPVASLHVSRSHLRWRRIQEHVSSDNEHSWRLAILEADIMLNELLDVLGYRGETMADKMKQVVRGDFNTIDLAWEAHKVRNRVAHEGAEHLLSGREARRVISLYEQVFREFKFIE</sequence>
<evidence type="ECO:0000313" key="2">
    <source>
        <dbReference type="EMBL" id="OGG76023.1"/>
    </source>
</evidence>
<evidence type="ECO:0000313" key="3">
    <source>
        <dbReference type="Proteomes" id="UP000178587"/>
    </source>
</evidence>